<dbReference type="STRING" id="595528.A0A0D2WVJ6"/>
<keyword evidence="6" id="KW-0732">Signal</keyword>
<keyword evidence="8" id="KW-1185">Reference proteome</keyword>
<evidence type="ECO:0000256" key="5">
    <source>
        <dbReference type="RuleBase" id="RU000488"/>
    </source>
</evidence>
<comment type="subcellular location">
    <subcellularLocation>
        <location evidence="1">Membrane</location>
        <topology evidence="1">Multi-pass membrane protein</topology>
    </subcellularLocation>
</comment>
<evidence type="ECO:0000256" key="4">
    <source>
        <dbReference type="PROSITE-ProRule" id="PRU00282"/>
    </source>
</evidence>
<dbReference type="GO" id="GO:1904983">
    <property type="term" value="P:glycine import into mitochondrion"/>
    <property type="evidence" value="ECO:0007669"/>
    <property type="project" value="TreeGrafter"/>
</dbReference>
<evidence type="ECO:0000256" key="3">
    <source>
        <dbReference type="ARBA" id="ARBA00023136"/>
    </source>
</evidence>
<dbReference type="OrthoDB" id="1924968at2759"/>
<accession>A0A0D2WVJ6</accession>
<dbReference type="InParanoid" id="A0A0D2WVJ6"/>
<feature type="chain" id="PRO_5002270213" evidence="6">
    <location>
        <begin position="21"/>
        <end position="87"/>
    </location>
</feature>
<evidence type="ECO:0000313" key="7">
    <source>
        <dbReference type="EMBL" id="KJE96880.1"/>
    </source>
</evidence>
<evidence type="ECO:0000256" key="2">
    <source>
        <dbReference type="ARBA" id="ARBA00022692"/>
    </source>
</evidence>
<dbReference type="Proteomes" id="UP000008743">
    <property type="component" value="Unassembled WGS sequence"/>
</dbReference>
<dbReference type="PANTHER" id="PTHR46181">
    <property type="entry name" value="MITOCHONDRIAL GLYCINE TRANSPORTER"/>
    <property type="match status" value="1"/>
</dbReference>
<dbReference type="AlphaFoldDB" id="A0A0D2WVJ6"/>
<dbReference type="GO" id="GO:0015187">
    <property type="term" value="F:glycine transmembrane transporter activity"/>
    <property type="evidence" value="ECO:0007669"/>
    <property type="project" value="TreeGrafter"/>
</dbReference>
<proteinExistence type="inferred from homology"/>
<dbReference type="PANTHER" id="PTHR46181:SF3">
    <property type="entry name" value="MITOCHONDRIAL GLYCINE TRANSPORTER"/>
    <property type="match status" value="1"/>
</dbReference>
<keyword evidence="2 4" id="KW-0812">Transmembrane</keyword>
<dbReference type="InterPro" id="IPR018108">
    <property type="entry name" value="MCP_transmembrane"/>
</dbReference>
<dbReference type="GO" id="GO:0016020">
    <property type="term" value="C:membrane"/>
    <property type="evidence" value="ECO:0007669"/>
    <property type="project" value="UniProtKB-SubCell"/>
</dbReference>
<reference evidence="8" key="1">
    <citation type="submission" date="2011-02" db="EMBL/GenBank/DDBJ databases">
        <title>The Genome Sequence of Capsaspora owczarzaki ATCC 30864.</title>
        <authorList>
            <person name="Russ C."/>
            <person name="Cuomo C."/>
            <person name="Burger G."/>
            <person name="Gray M.W."/>
            <person name="Holland P.W.H."/>
            <person name="King N."/>
            <person name="Lang F.B.F."/>
            <person name="Roger A.J."/>
            <person name="Ruiz-Trillo I."/>
            <person name="Young S.K."/>
            <person name="Zeng Q."/>
            <person name="Gargeya S."/>
            <person name="Alvarado L."/>
            <person name="Berlin A."/>
            <person name="Chapman S.B."/>
            <person name="Chen Z."/>
            <person name="Freedman E."/>
            <person name="Gellesch M."/>
            <person name="Goldberg J."/>
            <person name="Griggs A."/>
            <person name="Gujja S."/>
            <person name="Heilman E."/>
            <person name="Heiman D."/>
            <person name="Howarth C."/>
            <person name="Mehta T."/>
            <person name="Neiman D."/>
            <person name="Pearson M."/>
            <person name="Roberts A."/>
            <person name="Saif S."/>
            <person name="Shea T."/>
            <person name="Shenoy N."/>
            <person name="Sisk P."/>
            <person name="Stolte C."/>
            <person name="Sykes S."/>
            <person name="White J."/>
            <person name="Yandava C."/>
            <person name="Haas B."/>
            <person name="Nusbaum C."/>
            <person name="Birren B."/>
        </authorList>
    </citation>
    <scope>NUCLEOTIDE SEQUENCE</scope>
    <source>
        <strain evidence="8">ATCC 30864</strain>
    </source>
</reference>
<evidence type="ECO:0000256" key="6">
    <source>
        <dbReference type="SAM" id="SignalP"/>
    </source>
</evidence>
<dbReference type="PhylomeDB" id="A0A0D2WVJ6"/>
<feature type="signal peptide" evidence="6">
    <location>
        <begin position="1"/>
        <end position="20"/>
    </location>
</feature>
<comment type="similarity">
    <text evidence="5">Belongs to the mitochondrial carrier (TC 2.A.29) family.</text>
</comment>
<dbReference type="EMBL" id="KE346372">
    <property type="protein sequence ID" value="KJE96880.1"/>
    <property type="molecule type" value="Genomic_DNA"/>
</dbReference>
<feature type="repeat" description="Solcar" evidence="4">
    <location>
        <begin position="1"/>
        <end position="82"/>
    </location>
</feature>
<name>A0A0D2WVJ6_CAPO3</name>
<dbReference type="SUPFAM" id="SSF103506">
    <property type="entry name" value="Mitochondrial carrier"/>
    <property type="match status" value="1"/>
</dbReference>
<gene>
    <name evidence="7" type="ORF">CAOG_010061</name>
</gene>
<dbReference type="PROSITE" id="PS50920">
    <property type="entry name" value="SOLCAR"/>
    <property type="match status" value="1"/>
</dbReference>
<dbReference type="Gene3D" id="1.50.40.10">
    <property type="entry name" value="Mitochondrial carrier domain"/>
    <property type="match status" value="1"/>
</dbReference>
<dbReference type="Pfam" id="PF00153">
    <property type="entry name" value="Mito_carr"/>
    <property type="match status" value="1"/>
</dbReference>
<sequence>MPLTNLASGLWAGFLATTATHPPDVIRARMQLYPEQYPTFFSSLSKIDEGVAGLARGIVPRVLRKSITTAVTWTIYEEAIAAMLGLR</sequence>
<dbReference type="GO" id="GO:0005739">
    <property type="term" value="C:mitochondrion"/>
    <property type="evidence" value="ECO:0007669"/>
    <property type="project" value="TreeGrafter"/>
</dbReference>
<protein>
    <submittedName>
        <fullName evidence="7">Uncharacterized protein</fullName>
    </submittedName>
</protein>
<keyword evidence="3 4" id="KW-0472">Membrane</keyword>
<organism evidence="7 8">
    <name type="scientific">Capsaspora owczarzaki (strain ATCC 30864)</name>
    <dbReference type="NCBI Taxonomy" id="595528"/>
    <lineage>
        <taxon>Eukaryota</taxon>
        <taxon>Filasterea</taxon>
        <taxon>Capsaspora</taxon>
    </lineage>
</organism>
<evidence type="ECO:0000256" key="1">
    <source>
        <dbReference type="ARBA" id="ARBA00004141"/>
    </source>
</evidence>
<dbReference type="InterPro" id="IPR023395">
    <property type="entry name" value="MCP_dom_sf"/>
</dbReference>
<evidence type="ECO:0000313" key="8">
    <source>
        <dbReference type="Proteomes" id="UP000008743"/>
    </source>
</evidence>
<keyword evidence="5" id="KW-0813">Transport</keyword>